<gene>
    <name evidence="1" type="ORF">SAMN04488132_104115</name>
</gene>
<dbReference type="Proteomes" id="UP000190888">
    <property type="component" value="Unassembled WGS sequence"/>
</dbReference>
<organism evidence="1 2">
    <name type="scientific">Sediminibacterium ginsengisoli</name>
    <dbReference type="NCBI Taxonomy" id="413434"/>
    <lineage>
        <taxon>Bacteria</taxon>
        <taxon>Pseudomonadati</taxon>
        <taxon>Bacteroidota</taxon>
        <taxon>Chitinophagia</taxon>
        <taxon>Chitinophagales</taxon>
        <taxon>Chitinophagaceae</taxon>
        <taxon>Sediminibacterium</taxon>
    </lineage>
</organism>
<accession>A0A1T4N6R5</accession>
<dbReference type="STRING" id="413434.SAMN04488132_104115"/>
<evidence type="ECO:0000313" key="1">
    <source>
        <dbReference type="EMBL" id="SJZ74795.1"/>
    </source>
</evidence>
<keyword evidence="2" id="KW-1185">Reference proteome</keyword>
<protein>
    <submittedName>
        <fullName evidence="1">Uncharacterized protein</fullName>
    </submittedName>
</protein>
<dbReference type="EMBL" id="FUWH01000004">
    <property type="protein sequence ID" value="SJZ74795.1"/>
    <property type="molecule type" value="Genomic_DNA"/>
</dbReference>
<reference evidence="1 2" key="1">
    <citation type="submission" date="2017-02" db="EMBL/GenBank/DDBJ databases">
        <authorList>
            <person name="Peterson S.W."/>
        </authorList>
    </citation>
    <scope>NUCLEOTIDE SEQUENCE [LARGE SCALE GENOMIC DNA]</scope>
    <source>
        <strain evidence="1 2">DSM 22335</strain>
    </source>
</reference>
<dbReference type="AlphaFoldDB" id="A0A1T4N6R5"/>
<name>A0A1T4N6R5_9BACT</name>
<evidence type="ECO:0000313" key="2">
    <source>
        <dbReference type="Proteomes" id="UP000190888"/>
    </source>
</evidence>
<sequence>MISFIYDGERMEGRVRTDHADKYKLPVSYSVTLNGVFFDYLTRNNGAWQSAEEHPQDLVDAIGNCIDQTE</sequence>
<proteinExistence type="predicted"/>